<dbReference type="FunFam" id="2.160.10.10:FF:000001">
    <property type="entry name" value="UTP--glucose-1-phosphate uridylyltransferase"/>
    <property type="match status" value="1"/>
</dbReference>
<organism evidence="8 9">
    <name type="scientific">Ectocarpus siliculosus</name>
    <name type="common">Brown alga</name>
    <name type="synonym">Conferva siliculosa</name>
    <dbReference type="NCBI Taxonomy" id="2880"/>
    <lineage>
        <taxon>Eukaryota</taxon>
        <taxon>Sar</taxon>
        <taxon>Stramenopiles</taxon>
        <taxon>Ochrophyta</taxon>
        <taxon>PX clade</taxon>
        <taxon>Phaeophyceae</taxon>
        <taxon>Ectocarpales</taxon>
        <taxon>Ectocarpaceae</taxon>
        <taxon>Ectocarpus</taxon>
    </lineage>
</organism>
<dbReference type="OrthoDB" id="932129at2759"/>
<evidence type="ECO:0000256" key="4">
    <source>
        <dbReference type="ARBA" id="ARBA00022695"/>
    </source>
</evidence>
<comment type="similarity">
    <text evidence="1 5">Belongs to the UDPGP type 1 family.</text>
</comment>
<dbReference type="Gene3D" id="2.160.10.10">
    <property type="entry name" value="Hexapeptide repeat proteins"/>
    <property type="match status" value="1"/>
</dbReference>
<evidence type="ECO:0000256" key="1">
    <source>
        <dbReference type="ARBA" id="ARBA00010401"/>
    </source>
</evidence>
<dbReference type="SUPFAM" id="SSF53448">
    <property type="entry name" value="Nucleotide-diphospho-sugar transferases"/>
    <property type="match status" value="1"/>
</dbReference>
<keyword evidence="3 5" id="KW-0808">Transferase</keyword>
<feature type="binding site" evidence="7">
    <location>
        <position position="246"/>
    </location>
    <ligand>
        <name>UTP</name>
        <dbReference type="ChEBI" id="CHEBI:46398"/>
    </ligand>
</feature>
<dbReference type="InterPro" id="IPR016267">
    <property type="entry name" value="UDPGP_trans"/>
</dbReference>
<dbReference type="Pfam" id="PF01704">
    <property type="entry name" value="UDPGP"/>
    <property type="match status" value="2"/>
</dbReference>
<dbReference type="InterPro" id="IPR002618">
    <property type="entry name" value="UDPGP_fam"/>
</dbReference>
<feature type="binding site" evidence="7">
    <location>
        <position position="113"/>
    </location>
    <ligand>
        <name>UTP</name>
        <dbReference type="ChEBI" id="CHEBI:46398"/>
    </ligand>
</feature>
<dbReference type="Proteomes" id="UP000002630">
    <property type="component" value="Linkage Group LG26"/>
</dbReference>
<dbReference type="GO" id="GO:0006011">
    <property type="term" value="P:UDP-alpha-D-glucose metabolic process"/>
    <property type="evidence" value="ECO:0007669"/>
    <property type="project" value="UniProtKB-UniRule"/>
</dbReference>
<dbReference type="PIRSF" id="PIRSF000806">
    <property type="entry name" value="UDPGP"/>
    <property type="match status" value="1"/>
</dbReference>
<dbReference type="EMBL" id="FN649751">
    <property type="protein sequence ID" value="CBJ29352.1"/>
    <property type="molecule type" value="Genomic_DNA"/>
</dbReference>
<dbReference type="CDD" id="cd00897">
    <property type="entry name" value="UGPase_euk"/>
    <property type="match status" value="1"/>
</dbReference>
<gene>
    <name evidence="8" type="ORF">Esi_0144_0004</name>
</gene>
<dbReference type="EMBL" id="FN648026">
    <property type="protein sequence ID" value="CBJ29352.1"/>
    <property type="molecule type" value="Genomic_DNA"/>
</dbReference>
<keyword evidence="9" id="KW-1185">Reference proteome</keyword>
<evidence type="ECO:0000256" key="7">
    <source>
        <dbReference type="PIRSR" id="PIRSR000806-2"/>
    </source>
</evidence>
<feature type="binding site" evidence="7">
    <location>
        <position position="277"/>
    </location>
    <ligand>
        <name>UTP</name>
        <dbReference type="ChEBI" id="CHEBI:46398"/>
    </ligand>
</feature>
<proteinExistence type="inferred from homology"/>
<dbReference type="eggNOG" id="KOG2638">
    <property type="taxonomic scope" value="Eukaryota"/>
</dbReference>
<dbReference type="EC" id="2.7.7.9" evidence="2 5"/>
<evidence type="ECO:0000313" key="8">
    <source>
        <dbReference type="EMBL" id="CBJ29352.1"/>
    </source>
</evidence>
<name>D7FKF0_ECTSI</name>
<protein>
    <recommendedName>
        <fullName evidence="2 5">UTP--glucose-1-phosphate uridylyltransferase</fullName>
        <ecNumber evidence="2 5">2.7.7.9</ecNumber>
    </recommendedName>
</protein>
<accession>D7FKF0</accession>
<dbReference type="Gene3D" id="3.90.550.10">
    <property type="entry name" value="Spore Coat Polysaccharide Biosynthesis Protein SpsA, Chain A"/>
    <property type="match status" value="1"/>
</dbReference>
<dbReference type="InterPro" id="IPR029044">
    <property type="entry name" value="Nucleotide-diphossugar_trans"/>
</dbReference>
<evidence type="ECO:0000313" key="9">
    <source>
        <dbReference type="Proteomes" id="UP000002630"/>
    </source>
</evidence>
<comment type="catalytic activity">
    <reaction evidence="5">
        <text>alpha-D-glucose 1-phosphate + UTP + H(+) = UDP-alpha-D-glucose + diphosphate</text>
        <dbReference type="Rhea" id="RHEA:19889"/>
        <dbReference type="ChEBI" id="CHEBI:15378"/>
        <dbReference type="ChEBI" id="CHEBI:33019"/>
        <dbReference type="ChEBI" id="CHEBI:46398"/>
        <dbReference type="ChEBI" id="CHEBI:58601"/>
        <dbReference type="ChEBI" id="CHEBI:58885"/>
        <dbReference type="EC" id="2.7.7.9"/>
    </reaction>
</comment>
<dbReference type="OMA" id="KEYCFLS"/>
<reference evidence="8 9" key="1">
    <citation type="journal article" date="2010" name="Nature">
        <title>The Ectocarpus genome and the independent evolution of multicellularity in brown algae.</title>
        <authorList>
            <person name="Cock J.M."/>
            <person name="Sterck L."/>
            <person name="Rouze P."/>
            <person name="Scornet D."/>
            <person name="Allen A.E."/>
            <person name="Amoutzias G."/>
            <person name="Anthouard V."/>
            <person name="Artiguenave F."/>
            <person name="Aury J.M."/>
            <person name="Badger J.H."/>
            <person name="Beszteri B."/>
            <person name="Billiau K."/>
            <person name="Bonnet E."/>
            <person name="Bothwell J.H."/>
            <person name="Bowler C."/>
            <person name="Boyen C."/>
            <person name="Brownlee C."/>
            <person name="Carrano C.J."/>
            <person name="Charrier B."/>
            <person name="Cho G.Y."/>
            <person name="Coelho S.M."/>
            <person name="Collen J."/>
            <person name="Corre E."/>
            <person name="Da Silva C."/>
            <person name="Delage L."/>
            <person name="Delaroque N."/>
            <person name="Dittami S.M."/>
            <person name="Doulbeau S."/>
            <person name="Elias M."/>
            <person name="Farnham G."/>
            <person name="Gachon C.M."/>
            <person name="Gschloessl B."/>
            <person name="Heesch S."/>
            <person name="Jabbari K."/>
            <person name="Jubin C."/>
            <person name="Kawai H."/>
            <person name="Kimura K."/>
            <person name="Kloareg B."/>
            <person name="Kupper F.C."/>
            <person name="Lang D."/>
            <person name="Le Bail A."/>
            <person name="Leblanc C."/>
            <person name="Lerouge P."/>
            <person name="Lohr M."/>
            <person name="Lopez P.J."/>
            <person name="Martens C."/>
            <person name="Maumus F."/>
            <person name="Michel G."/>
            <person name="Miranda-Saavedra D."/>
            <person name="Morales J."/>
            <person name="Moreau H."/>
            <person name="Motomura T."/>
            <person name="Nagasato C."/>
            <person name="Napoli C.A."/>
            <person name="Nelson D.R."/>
            <person name="Nyvall-Collen P."/>
            <person name="Peters A.F."/>
            <person name="Pommier C."/>
            <person name="Potin P."/>
            <person name="Poulain J."/>
            <person name="Quesneville H."/>
            <person name="Read B."/>
            <person name="Rensing S.A."/>
            <person name="Ritter A."/>
            <person name="Rousvoal S."/>
            <person name="Samanta M."/>
            <person name="Samson G."/>
            <person name="Schroeder D.C."/>
            <person name="Segurens B."/>
            <person name="Strittmatter M."/>
            <person name="Tonon T."/>
            <person name="Tregear J.W."/>
            <person name="Valentin K."/>
            <person name="von Dassow P."/>
            <person name="Yamagishi T."/>
            <person name="Van de Peer Y."/>
            <person name="Wincker P."/>
        </authorList>
    </citation>
    <scope>NUCLEOTIDE SEQUENCE [LARGE SCALE GENOMIC DNA]</scope>
    <source>
        <strain evidence="9">Ec32 / CCAP1310/4</strain>
    </source>
</reference>
<dbReference type="PANTHER" id="PTHR43511">
    <property type="match status" value="1"/>
</dbReference>
<feature type="binding site" evidence="7">
    <location>
        <position position="413"/>
    </location>
    <ligand>
        <name>UTP</name>
        <dbReference type="ChEBI" id="CHEBI:46398"/>
    </ligand>
</feature>
<evidence type="ECO:0000256" key="3">
    <source>
        <dbReference type="ARBA" id="ARBA00022679"/>
    </source>
</evidence>
<dbReference type="STRING" id="2880.D7FKF0"/>
<dbReference type="GO" id="GO:0003983">
    <property type="term" value="F:UTP:glucose-1-phosphate uridylyltransferase activity"/>
    <property type="evidence" value="ECO:0007669"/>
    <property type="project" value="UniProtKB-EC"/>
</dbReference>
<dbReference type="AlphaFoldDB" id="D7FKF0"/>
<feature type="binding site" evidence="6">
    <location>
        <position position="247"/>
    </location>
    <ligand>
        <name>substrate</name>
    </ligand>
</feature>
<evidence type="ECO:0000256" key="2">
    <source>
        <dbReference type="ARBA" id="ARBA00012415"/>
    </source>
</evidence>
<feature type="binding site" evidence="7">
    <location>
        <position position="215"/>
    </location>
    <ligand>
        <name>UTP</name>
        <dbReference type="ChEBI" id="CHEBI:46398"/>
    </ligand>
</feature>
<evidence type="ECO:0000256" key="6">
    <source>
        <dbReference type="PIRSR" id="PIRSR000806-1"/>
    </source>
</evidence>
<dbReference type="InParanoid" id="D7FKF0"/>
<sequence length="526" mass="59332">MRPEAGLESLLHYQPTHSSVEDNMKEAVHMLDLLPPDQRKGFLRLFGQFVQQRQKPALEWARLEPPPREAMVQATDIPPCPKDQALRHELLDKMVILKLNGGLGTSMGCTWPKSAIEVRNDLSFLDLTVRQVEYLNSMYGVGESPPRRRSYDTWDNRFARPKKRVSFSKDDSFRETDPLSNVPLVLLDSFKTHETTAKIIRKYRMHNLTIHTFMQSCHPRIIKDTLQPMPSGPFGESPPSEWYPPGHGDVYYSLYASGLLENLINQGKEYIFISNVDNLGATVDLDMLYHIFDQEAEFAVEAIERTRADLTGGLVVGYGGKPKVVELSTVPTERRDQFVKKFNLFNTNNIWANLRALQRLVAKEEMSLEVNVRERQVSGLKTIQLETCGASAIQCFDKVMAIVVNRARYLPVKSTSDLFLVQSNLYGVRHGSLVMSAERPDGSTPLIKLGREFTSVEDYLRRIPHGVPTITQLDHLTVAGDVMFGENVTLKGTVIIVANEGSVIMIPDGTVLRDSVVTGNLRILDH</sequence>
<evidence type="ECO:0000256" key="5">
    <source>
        <dbReference type="PIRNR" id="PIRNR000806"/>
    </source>
</evidence>
<keyword evidence="4 5" id="KW-0548">Nucleotidyltransferase</keyword>